<keyword evidence="8 12" id="KW-0378">Hydrolase</keyword>
<dbReference type="PANTHER" id="PTHR46323:SF2">
    <property type="entry name" value="BETA-GALACTOSIDASE"/>
    <property type="match status" value="1"/>
</dbReference>
<evidence type="ECO:0000256" key="1">
    <source>
        <dbReference type="ARBA" id="ARBA00001412"/>
    </source>
</evidence>
<comment type="catalytic activity">
    <reaction evidence="1 12">
        <text>Hydrolysis of terminal non-reducing beta-D-galactose residues in beta-D-galactosides.</text>
        <dbReference type="EC" id="3.2.1.23"/>
    </reaction>
</comment>
<dbReference type="InterPro" id="IPR036156">
    <property type="entry name" value="Beta-gal/glucu_dom_sf"/>
</dbReference>
<dbReference type="Gene3D" id="2.60.120.260">
    <property type="entry name" value="Galactose-binding domain-like"/>
    <property type="match status" value="1"/>
</dbReference>
<dbReference type="SUPFAM" id="SSF51445">
    <property type="entry name" value="(Trans)glycosidases"/>
    <property type="match status" value="1"/>
</dbReference>
<dbReference type="InterPro" id="IPR050347">
    <property type="entry name" value="Bact_Beta-galactosidase"/>
</dbReference>
<keyword evidence="9" id="KW-0106">Calcium</keyword>
<feature type="signal peptide" evidence="13">
    <location>
        <begin position="1"/>
        <end position="21"/>
    </location>
</feature>
<dbReference type="SUPFAM" id="SSF49303">
    <property type="entry name" value="beta-Galactosidase/glucuronidase domain"/>
    <property type="match status" value="2"/>
</dbReference>
<feature type="chain" id="PRO_5024379614" description="Beta-galactosidase" evidence="13">
    <location>
        <begin position="22"/>
        <end position="1068"/>
    </location>
</feature>
<dbReference type="InterPro" id="IPR006102">
    <property type="entry name" value="Ig-like_GH2"/>
</dbReference>
<evidence type="ECO:0000256" key="7">
    <source>
        <dbReference type="ARBA" id="ARBA00013303"/>
    </source>
</evidence>
<dbReference type="SMART" id="SM01038">
    <property type="entry name" value="Bgal_small_N"/>
    <property type="match status" value="1"/>
</dbReference>
<keyword evidence="16" id="KW-1185">Reference proteome</keyword>
<dbReference type="InterPro" id="IPR008979">
    <property type="entry name" value="Galactose-bd-like_sf"/>
</dbReference>
<dbReference type="InterPro" id="IPR011013">
    <property type="entry name" value="Gal_mutarotase_sf_dom"/>
</dbReference>
<dbReference type="GO" id="GO:0009341">
    <property type="term" value="C:beta-galactosidase complex"/>
    <property type="evidence" value="ECO:0007669"/>
    <property type="project" value="InterPro"/>
</dbReference>
<evidence type="ECO:0000313" key="15">
    <source>
        <dbReference type="EMBL" id="GET32011.1"/>
    </source>
</evidence>
<evidence type="ECO:0000256" key="5">
    <source>
        <dbReference type="ARBA" id="ARBA00011245"/>
    </source>
</evidence>
<dbReference type="PRINTS" id="PR00132">
    <property type="entry name" value="GLHYDRLASE2"/>
</dbReference>
<dbReference type="GO" id="GO:0005990">
    <property type="term" value="P:lactose catabolic process"/>
    <property type="evidence" value="ECO:0007669"/>
    <property type="project" value="TreeGrafter"/>
</dbReference>
<evidence type="ECO:0000256" key="2">
    <source>
        <dbReference type="ARBA" id="ARBA00001913"/>
    </source>
</evidence>
<dbReference type="SUPFAM" id="SSF49785">
    <property type="entry name" value="Galactose-binding domain-like"/>
    <property type="match status" value="1"/>
</dbReference>
<keyword evidence="10 12" id="KW-0326">Glycosidase</keyword>
<dbReference type="GO" id="GO:0030246">
    <property type="term" value="F:carbohydrate binding"/>
    <property type="evidence" value="ECO:0007669"/>
    <property type="project" value="InterPro"/>
</dbReference>
<dbReference type="Pfam" id="PF02836">
    <property type="entry name" value="Glyco_hydro_2_C"/>
    <property type="match status" value="1"/>
</dbReference>
<dbReference type="PROSITE" id="PS00719">
    <property type="entry name" value="GLYCOSYL_HYDROL_F2_1"/>
    <property type="match status" value="1"/>
</dbReference>
<accession>A0A5M4AWP7</accession>
<gene>
    <name evidence="15" type="primary">lacZ_2</name>
    <name evidence="15" type="ORF">PbJCM13498_08740</name>
</gene>
<dbReference type="SUPFAM" id="SSF74650">
    <property type="entry name" value="Galactose mutarotase-like"/>
    <property type="match status" value="1"/>
</dbReference>
<dbReference type="PANTHER" id="PTHR46323">
    <property type="entry name" value="BETA-GALACTOSIDASE"/>
    <property type="match status" value="1"/>
</dbReference>
<dbReference type="GO" id="GO:0004565">
    <property type="term" value="F:beta-galactosidase activity"/>
    <property type="evidence" value="ECO:0007669"/>
    <property type="project" value="UniProtKB-EC"/>
</dbReference>
<reference evidence="15 16" key="1">
    <citation type="submission" date="2019-10" db="EMBL/GenBank/DDBJ databases">
        <title>Prolixibacter strains distinguished by the presence of nitrate reductase genes were adept at nitrate-dependent anaerobic corrosion of metallic iron and carbon steel.</title>
        <authorList>
            <person name="Iino T."/>
            <person name="Shono N."/>
            <person name="Ito K."/>
            <person name="Nakamura R."/>
            <person name="Sueoka K."/>
            <person name="Harayama S."/>
            <person name="Ohkuma M."/>
        </authorList>
    </citation>
    <scope>NUCLEOTIDE SEQUENCE [LARGE SCALE GENOMIC DNA]</scope>
    <source>
        <strain evidence="15 16">JCM 13498</strain>
    </source>
</reference>
<dbReference type="Pfam" id="PF16353">
    <property type="entry name" value="LacZ_4"/>
    <property type="match status" value="1"/>
</dbReference>
<dbReference type="Pfam" id="PF02837">
    <property type="entry name" value="Glyco_hydro_2_N"/>
    <property type="match status" value="1"/>
</dbReference>
<name>A0A5M4AWP7_9BACT</name>
<dbReference type="InterPro" id="IPR006101">
    <property type="entry name" value="Glyco_hydro_2"/>
</dbReference>
<dbReference type="InterPro" id="IPR006104">
    <property type="entry name" value="Glyco_hydro_2_N"/>
</dbReference>
<comment type="similarity">
    <text evidence="4 12">Belongs to the glycosyl hydrolase 2 family.</text>
</comment>
<organism evidence="15 16">
    <name type="scientific">Prolixibacter bellariivorans</name>
    <dbReference type="NCBI Taxonomy" id="314319"/>
    <lineage>
        <taxon>Bacteria</taxon>
        <taxon>Pseudomonadati</taxon>
        <taxon>Bacteroidota</taxon>
        <taxon>Bacteroidia</taxon>
        <taxon>Marinilabiliales</taxon>
        <taxon>Prolixibacteraceae</taxon>
        <taxon>Prolixibacter</taxon>
    </lineage>
</organism>
<dbReference type="RefSeq" id="WP_025863474.1">
    <property type="nucleotide sequence ID" value="NZ_BLAX01000001.1"/>
</dbReference>
<evidence type="ECO:0000256" key="10">
    <source>
        <dbReference type="ARBA" id="ARBA00023295"/>
    </source>
</evidence>
<feature type="domain" description="Beta galactosidase small chain/" evidence="14">
    <location>
        <begin position="787"/>
        <end position="1056"/>
    </location>
</feature>
<proteinExistence type="inferred from homology"/>
<sequence>MMKRISLITFLLTLLSLTSFGQKYPKDWENPRMIERNKLEAHATLYPFQDTQTALTMDREKSPRYQSLNGIWKFDFVTKAEDATTDFAKKGFDASGWDNIPVPSSWEMKGYGTPIYTNVTYPFPAKPPYILRDNPVGSYIRDFTIPENWKNRDVILHFGGVSSAMYVWVNGQKVGYSQGSRLPAEFDITDYLVPGKNRVAVQVYRWSDGSYLEDQDHWRMSGIHREVYLVAQPKVNIYDLAVRTDLDAAYKDAELQIRPRLKVPDDTDPKGWTFNAQLYDEQGNKVNNGEMSISVNHILHESVPQHDNVPFALLKAHITNPVKWSAENPYLYTLVVTLKDADGNVVDATSTHVGFRKVEWNHGVFKVNGRPVKLYGVNRHDHSEVNGKAITRKEMLEDVLLMKRFNLNAVRTSHYPNDPYFYDMCDKYGIYVLDETDLETHGLTGYFTNNTAWTYAFVDRAVRMVERDKNHPAIIGWSLGNESGVGPNHAAMAGWIRSYDPTRFIHYEGAQGDPTSPDYIPVTSKDYWKKPYDANPTDRQWVDVISRMYPSPSSLEGLARSPWIHRPIVMCEYAHSMGNSTGDLKKYWEVIRSHPNLMGGFIWDWIDQGILEKDKNGKSYWAYGGDFGDKPNDGNFCINGIVAPDRTAKPALWECKHVFQPISVSPVDLKNLDFTVVNRQDFTGLEPYTLKWSLRENGVEVQHGIIATPACAPGENARFHVPVDQAKLKKDAEYVLNLSWDLTKKNLWANAGFEIAWNEFILPGHEVKPAAVVSGKATATENGNHITLSGKNFTVVVDKAKGAISSYKINGKEQFVSSLKPSFWRVPTDNDQAGGNHIFRDMRVWKDAVANMTLQSATIDENQSGVVCTYTLPVDASTLKVHYLVEGDGTLHVSADVMKGENAPDLPRFGFTMEVPGTLTETAYYGKGPWENYWDRKSGAKLALYQTPTSELQYKYARPQENGNRSDVRWFALTGKNGGLMVRAEPKVDFSVWPYTAADLEQAKHIDEVPVRDFYTVHIDYRQLGVGGDDTWSAQAIAHPPYRLSAKSYQYGFTIRPVKSIAQAEKLY</sequence>
<dbReference type="Proteomes" id="UP000391834">
    <property type="component" value="Unassembled WGS sequence"/>
</dbReference>
<evidence type="ECO:0000256" key="6">
    <source>
        <dbReference type="ARBA" id="ARBA00012756"/>
    </source>
</evidence>
<dbReference type="EC" id="3.2.1.23" evidence="6 12"/>
<dbReference type="FunFam" id="3.20.20.80:FF:000018">
    <property type="entry name" value="Beta-galactosidase"/>
    <property type="match status" value="1"/>
</dbReference>
<evidence type="ECO:0000256" key="12">
    <source>
        <dbReference type="RuleBase" id="RU361154"/>
    </source>
</evidence>
<dbReference type="Gene3D" id="2.70.98.10">
    <property type="match status" value="1"/>
</dbReference>
<dbReference type="Gene3D" id="2.60.40.10">
    <property type="entry name" value="Immunoglobulins"/>
    <property type="match status" value="2"/>
</dbReference>
<keyword evidence="13" id="KW-0732">Signal</keyword>
<evidence type="ECO:0000259" key="14">
    <source>
        <dbReference type="SMART" id="SM01038"/>
    </source>
</evidence>
<dbReference type="EMBL" id="BLAX01000001">
    <property type="protein sequence ID" value="GET32011.1"/>
    <property type="molecule type" value="Genomic_DNA"/>
</dbReference>
<comment type="caution">
    <text evidence="15">The sequence shown here is derived from an EMBL/GenBank/DDBJ whole genome shotgun (WGS) entry which is preliminary data.</text>
</comment>
<dbReference type="InterPro" id="IPR004199">
    <property type="entry name" value="B-gal_small/dom_5"/>
</dbReference>
<protein>
    <recommendedName>
        <fullName evidence="7 12">Beta-galactosidase</fullName>
        <ecNumber evidence="6 12">3.2.1.23</ecNumber>
    </recommendedName>
    <alternativeName>
        <fullName evidence="11 12">Lactase</fullName>
    </alternativeName>
</protein>
<comment type="cofactor">
    <cofactor evidence="3">
        <name>Na(+)</name>
        <dbReference type="ChEBI" id="CHEBI:29101"/>
    </cofactor>
</comment>
<evidence type="ECO:0000313" key="16">
    <source>
        <dbReference type="Proteomes" id="UP000391834"/>
    </source>
</evidence>
<evidence type="ECO:0000256" key="9">
    <source>
        <dbReference type="ARBA" id="ARBA00022837"/>
    </source>
</evidence>
<evidence type="ECO:0000256" key="13">
    <source>
        <dbReference type="SAM" id="SignalP"/>
    </source>
</evidence>
<dbReference type="InterPro" id="IPR014718">
    <property type="entry name" value="GH-type_carb-bd"/>
</dbReference>
<dbReference type="InterPro" id="IPR032312">
    <property type="entry name" value="LacZ_4"/>
</dbReference>
<dbReference type="InterPro" id="IPR013783">
    <property type="entry name" value="Ig-like_fold"/>
</dbReference>
<evidence type="ECO:0000256" key="8">
    <source>
        <dbReference type="ARBA" id="ARBA00022801"/>
    </source>
</evidence>
<dbReference type="Pfam" id="PF00703">
    <property type="entry name" value="Glyco_hydro_2"/>
    <property type="match status" value="1"/>
</dbReference>
<dbReference type="Pfam" id="PF02929">
    <property type="entry name" value="Bgal_small_N"/>
    <property type="match status" value="1"/>
</dbReference>
<evidence type="ECO:0000256" key="4">
    <source>
        <dbReference type="ARBA" id="ARBA00007401"/>
    </source>
</evidence>
<evidence type="ECO:0000256" key="3">
    <source>
        <dbReference type="ARBA" id="ARBA00001959"/>
    </source>
</evidence>
<comment type="cofactor">
    <cofactor evidence="2">
        <name>Ca(2+)</name>
        <dbReference type="ChEBI" id="CHEBI:29108"/>
    </cofactor>
</comment>
<dbReference type="InterPro" id="IPR006103">
    <property type="entry name" value="Glyco_hydro_2_cat"/>
</dbReference>
<dbReference type="InterPro" id="IPR023230">
    <property type="entry name" value="Glyco_hydro_2_CS"/>
</dbReference>
<dbReference type="Gene3D" id="3.20.20.80">
    <property type="entry name" value="Glycosidases"/>
    <property type="match status" value="1"/>
</dbReference>
<evidence type="ECO:0000256" key="11">
    <source>
        <dbReference type="ARBA" id="ARBA00032230"/>
    </source>
</evidence>
<comment type="subunit">
    <text evidence="5">Monomer.</text>
</comment>
<dbReference type="OrthoDB" id="9801077at2"/>
<dbReference type="AlphaFoldDB" id="A0A5M4AWP7"/>
<dbReference type="InterPro" id="IPR017853">
    <property type="entry name" value="GH"/>
</dbReference>